<dbReference type="Pfam" id="PF09612">
    <property type="entry name" value="HtrL_YibB"/>
    <property type="match status" value="1"/>
</dbReference>
<evidence type="ECO:0000313" key="2">
    <source>
        <dbReference type="Proteomes" id="UP000242188"/>
    </source>
</evidence>
<reference evidence="1 2" key="1">
    <citation type="journal article" date="2017" name="Nat. Ecol. Evol.">
        <title>Scallop genome provides insights into evolution of bilaterian karyotype and development.</title>
        <authorList>
            <person name="Wang S."/>
            <person name="Zhang J."/>
            <person name="Jiao W."/>
            <person name="Li J."/>
            <person name="Xun X."/>
            <person name="Sun Y."/>
            <person name="Guo X."/>
            <person name="Huan P."/>
            <person name="Dong B."/>
            <person name="Zhang L."/>
            <person name="Hu X."/>
            <person name="Sun X."/>
            <person name="Wang J."/>
            <person name="Zhao C."/>
            <person name="Wang Y."/>
            <person name="Wang D."/>
            <person name="Huang X."/>
            <person name="Wang R."/>
            <person name="Lv J."/>
            <person name="Li Y."/>
            <person name="Zhang Z."/>
            <person name="Liu B."/>
            <person name="Lu W."/>
            <person name="Hui Y."/>
            <person name="Liang J."/>
            <person name="Zhou Z."/>
            <person name="Hou R."/>
            <person name="Li X."/>
            <person name="Liu Y."/>
            <person name="Li H."/>
            <person name="Ning X."/>
            <person name="Lin Y."/>
            <person name="Zhao L."/>
            <person name="Xing Q."/>
            <person name="Dou J."/>
            <person name="Li Y."/>
            <person name="Mao J."/>
            <person name="Guo H."/>
            <person name="Dou H."/>
            <person name="Li T."/>
            <person name="Mu C."/>
            <person name="Jiang W."/>
            <person name="Fu Q."/>
            <person name="Fu X."/>
            <person name="Miao Y."/>
            <person name="Liu J."/>
            <person name="Yu Q."/>
            <person name="Li R."/>
            <person name="Liao H."/>
            <person name="Li X."/>
            <person name="Kong Y."/>
            <person name="Jiang Z."/>
            <person name="Chourrout D."/>
            <person name="Li R."/>
            <person name="Bao Z."/>
        </authorList>
    </citation>
    <scope>NUCLEOTIDE SEQUENCE [LARGE SCALE GENOMIC DNA]</scope>
    <source>
        <strain evidence="1 2">PY_sf001</strain>
    </source>
</reference>
<gene>
    <name evidence="1" type="ORF">KP79_PYT20504</name>
</gene>
<dbReference type="AlphaFoldDB" id="A0A210Q6P4"/>
<proteinExistence type="predicted"/>
<evidence type="ECO:0000313" key="1">
    <source>
        <dbReference type="EMBL" id="OWF44410.1"/>
    </source>
</evidence>
<dbReference type="OrthoDB" id="411632at2759"/>
<comment type="caution">
    <text evidence="1">The sequence shown here is derived from an EMBL/GenBank/DDBJ whole genome shotgun (WGS) entry which is preliminary data.</text>
</comment>
<dbReference type="InterPro" id="IPR011735">
    <property type="entry name" value="WlaTC/HtrL_glycosyltransf"/>
</dbReference>
<dbReference type="Proteomes" id="UP000242188">
    <property type="component" value="Unassembled WGS sequence"/>
</dbReference>
<organism evidence="1 2">
    <name type="scientific">Mizuhopecten yessoensis</name>
    <name type="common">Japanese scallop</name>
    <name type="synonym">Patinopecten yessoensis</name>
    <dbReference type="NCBI Taxonomy" id="6573"/>
    <lineage>
        <taxon>Eukaryota</taxon>
        <taxon>Metazoa</taxon>
        <taxon>Spiralia</taxon>
        <taxon>Lophotrochozoa</taxon>
        <taxon>Mollusca</taxon>
        <taxon>Bivalvia</taxon>
        <taxon>Autobranchia</taxon>
        <taxon>Pteriomorphia</taxon>
        <taxon>Pectinida</taxon>
        <taxon>Pectinoidea</taxon>
        <taxon>Pectinidae</taxon>
        <taxon>Mizuhopecten</taxon>
    </lineage>
</organism>
<sequence>MVFAIQRHYYSRRMTSTFLATLPSELHFVRPVQLPYANLNTDSVQNEATAPTPKINPTPHHTDDILLDYLKETEVTNVNDLDRWTNSNRSLTVVTAFFDIGNYPRGGKETRGPDKYKQWIRVFAWIQNPVVFYTDSEEFEKIFLDLRRNVTSNTKVIRISRDSLWSFQMKPKIEQIFANPKYPKVKPYTTVPNYTCITHSKFPIIADAAKRNTYSSKFFAWVDIGYFREIENATKKFWLEVPTEFDRTKIGATRIFNNRLAANPSTIIRIHMNWIGAGIFLGERDVFLTFTKQYKLSVLRFLEKGLITVEQYMLGAMYSRVERIAHPQRVDIQAFKPVNGRTKTTDPWFYLGFLMYKEVN</sequence>
<dbReference type="EMBL" id="NEDP02004782">
    <property type="protein sequence ID" value="OWF44410.1"/>
    <property type="molecule type" value="Genomic_DNA"/>
</dbReference>
<protein>
    <recommendedName>
        <fullName evidence="3">Protein HtrL</fullName>
    </recommendedName>
</protein>
<evidence type="ECO:0008006" key="3">
    <source>
        <dbReference type="Google" id="ProtNLM"/>
    </source>
</evidence>
<name>A0A210Q6P4_MIZYE</name>
<accession>A0A210Q6P4</accession>
<keyword evidence="2" id="KW-1185">Reference proteome</keyword>